<evidence type="ECO:0000313" key="6">
    <source>
        <dbReference type="Proteomes" id="UP001596050"/>
    </source>
</evidence>
<dbReference type="RefSeq" id="WP_379786543.1">
    <property type="nucleotide sequence ID" value="NZ_JBHSMU010000019.1"/>
</dbReference>
<feature type="region of interest" description="Disordered" evidence="3">
    <location>
        <begin position="128"/>
        <end position="152"/>
    </location>
</feature>
<dbReference type="InterPro" id="IPR036162">
    <property type="entry name" value="Resolvase-like_N_sf"/>
</dbReference>
<gene>
    <name evidence="5" type="ORF">ACFPN5_24920</name>
</gene>
<dbReference type="PANTHER" id="PTHR30461">
    <property type="entry name" value="DNA-INVERTASE FROM LAMBDOID PROPHAGE"/>
    <property type="match status" value="1"/>
</dbReference>
<name>A0ABW0LDP9_9BURK</name>
<dbReference type="InterPro" id="IPR050639">
    <property type="entry name" value="SSR_resolvase"/>
</dbReference>
<dbReference type="EMBL" id="JBHSMU010000019">
    <property type="protein sequence ID" value="MFC5463062.1"/>
    <property type="molecule type" value="Genomic_DNA"/>
</dbReference>
<dbReference type="Pfam" id="PF00239">
    <property type="entry name" value="Resolvase"/>
    <property type="match status" value="1"/>
</dbReference>
<dbReference type="SUPFAM" id="SSF53041">
    <property type="entry name" value="Resolvase-like"/>
    <property type="match status" value="1"/>
</dbReference>
<dbReference type="PANTHER" id="PTHR30461:SF2">
    <property type="entry name" value="SERINE RECOMBINASE PINE-RELATED"/>
    <property type="match status" value="1"/>
</dbReference>
<reference evidence="6" key="1">
    <citation type="journal article" date="2019" name="Int. J. Syst. Evol. Microbiol.">
        <title>The Global Catalogue of Microorganisms (GCM) 10K type strain sequencing project: providing services to taxonomists for standard genome sequencing and annotation.</title>
        <authorList>
            <consortium name="The Broad Institute Genomics Platform"/>
            <consortium name="The Broad Institute Genome Sequencing Center for Infectious Disease"/>
            <person name="Wu L."/>
            <person name="Ma J."/>
        </authorList>
    </citation>
    <scope>NUCLEOTIDE SEQUENCE [LARGE SCALE GENOMIC DNA]</scope>
    <source>
        <strain evidence="6">KACC 12649</strain>
    </source>
</reference>
<evidence type="ECO:0000256" key="2">
    <source>
        <dbReference type="ARBA" id="ARBA00023172"/>
    </source>
</evidence>
<comment type="caution">
    <text evidence="5">The sequence shown here is derived from an EMBL/GenBank/DDBJ whole genome shotgun (WGS) entry which is preliminary data.</text>
</comment>
<keyword evidence="6" id="KW-1185">Reference proteome</keyword>
<protein>
    <submittedName>
        <fullName evidence="5">Recombinase family protein</fullName>
    </submittedName>
</protein>
<keyword evidence="2" id="KW-0233">DNA recombination</keyword>
<dbReference type="PROSITE" id="PS51736">
    <property type="entry name" value="RECOMBINASES_3"/>
    <property type="match status" value="1"/>
</dbReference>
<dbReference type="InterPro" id="IPR006119">
    <property type="entry name" value="Resolv_N"/>
</dbReference>
<evidence type="ECO:0000259" key="4">
    <source>
        <dbReference type="PROSITE" id="PS51736"/>
    </source>
</evidence>
<evidence type="ECO:0000313" key="5">
    <source>
        <dbReference type="EMBL" id="MFC5463062.1"/>
    </source>
</evidence>
<organism evidence="5 6">
    <name type="scientific">Massilia niabensis</name>
    <dbReference type="NCBI Taxonomy" id="544910"/>
    <lineage>
        <taxon>Bacteria</taxon>
        <taxon>Pseudomonadati</taxon>
        <taxon>Pseudomonadota</taxon>
        <taxon>Betaproteobacteria</taxon>
        <taxon>Burkholderiales</taxon>
        <taxon>Oxalobacteraceae</taxon>
        <taxon>Telluria group</taxon>
        <taxon>Massilia</taxon>
    </lineage>
</organism>
<evidence type="ECO:0000256" key="3">
    <source>
        <dbReference type="SAM" id="MobiDB-lite"/>
    </source>
</evidence>
<dbReference type="Gene3D" id="3.40.50.1390">
    <property type="entry name" value="Resolvase, N-terminal catalytic domain"/>
    <property type="match status" value="1"/>
</dbReference>
<feature type="domain" description="Resolvase/invertase-type recombinase catalytic" evidence="4">
    <location>
        <begin position="2"/>
        <end position="141"/>
    </location>
</feature>
<dbReference type="Pfam" id="PF13384">
    <property type="entry name" value="HTH_23"/>
    <property type="match status" value="1"/>
</dbReference>
<dbReference type="SMART" id="SM00857">
    <property type="entry name" value="Resolvase"/>
    <property type="match status" value="1"/>
</dbReference>
<dbReference type="Proteomes" id="UP001596050">
    <property type="component" value="Unassembled WGS sequence"/>
</dbReference>
<evidence type="ECO:0000256" key="1">
    <source>
        <dbReference type="ARBA" id="ARBA00023125"/>
    </source>
</evidence>
<accession>A0ABW0LDP9</accession>
<sequence length="195" mass="21087">MAVFGYGISTTKEVHSEHERIQIERAGYQIDHWYADDEASYLLSSSHRAKFSVLLNNISSGETLAVATLDRLGRDLQDVGATIRMLAARKVELIILQIGELNLTSSSGELVLAMLAALAEMDGGAPAKRTASLISGPKTAGRTLGRPRSTTEEQRVEMVRQHREGKGVSISALARAHGISRASVMRIVRPAVASH</sequence>
<keyword evidence="1" id="KW-0238">DNA-binding</keyword>
<proteinExistence type="predicted"/>